<sequence>MNTPKSPPVKPKANQSNFRHSFLMILLAVIAMAGLLVASVIYLTSHYEPTPPTQDPETASDLSITPLSEEEKAVLQALTEAELLESEALTEADESETKEEGSAEEPSQPTVQTRDADSEPDNEPKPSSATPQSSANNQAPQPQNPPPELHFPSRQMPAAAPIVDQEYINNEAAQQADLIDAEISIAINQVRKLNEQKLAAVIAERTEISAPKQTPQETDNNPSE</sequence>
<organism evidence="3 4">
    <name type="scientific">Moraxella catarrhalis</name>
    <name type="common">Branhamella catarrhalis</name>
    <dbReference type="NCBI Taxonomy" id="480"/>
    <lineage>
        <taxon>Bacteria</taxon>
        <taxon>Pseudomonadati</taxon>
        <taxon>Pseudomonadota</taxon>
        <taxon>Gammaproteobacteria</taxon>
        <taxon>Moraxellales</taxon>
        <taxon>Moraxellaceae</taxon>
        <taxon>Moraxella</taxon>
    </lineage>
</organism>
<keyword evidence="2" id="KW-0812">Transmembrane</keyword>
<proteinExistence type="predicted"/>
<evidence type="ECO:0000256" key="2">
    <source>
        <dbReference type="SAM" id="Phobius"/>
    </source>
</evidence>
<dbReference type="PATRIC" id="fig|480.237.peg.304"/>
<name>A0A198UQS8_MORCA</name>
<dbReference type="EMBL" id="LXHC01000006">
    <property type="protein sequence ID" value="OAU97612.1"/>
    <property type="molecule type" value="Genomic_DNA"/>
</dbReference>
<comment type="caution">
    <text evidence="3">The sequence shown here is derived from an EMBL/GenBank/DDBJ whole genome shotgun (WGS) entry which is preliminary data.</text>
</comment>
<keyword evidence="2" id="KW-1133">Transmembrane helix</keyword>
<feature type="compositionally biased region" description="Acidic residues" evidence="1">
    <location>
        <begin position="84"/>
        <end position="97"/>
    </location>
</feature>
<dbReference type="Proteomes" id="UP000078228">
    <property type="component" value="Unassembled WGS sequence"/>
</dbReference>
<keyword evidence="2" id="KW-0472">Membrane</keyword>
<reference evidence="3 4" key="1">
    <citation type="journal article" date="2016" name="Genome Biol. Evol.">
        <title>Comparative Genomic Analyses of the Moraxella catarrhalis Serosensitive and Seroresistant Lineages Demonstrate Their Independent Evolution.</title>
        <authorList>
            <person name="Earl J.P."/>
            <person name="de Vries S.P."/>
            <person name="Ahmed A."/>
            <person name="Powell E."/>
            <person name="Schultz M.P."/>
            <person name="Hermans P.W."/>
            <person name="Hill D.J."/>
            <person name="Zhou Z."/>
            <person name="Constantinidou C.I."/>
            <person name="Hu F.Z."/>
            <person name="Bootsma H.J."/>
            <person name="Ehrlich G.D."/>
        </authorList>
    </citation>
    <scope>NUCLEOTIDE SEQUENCE [LARGE SCALE GENOMIC DNA]</scope>
    <source>
        <strain evidence="3 4">Z7542</strain>
    </source>
</reference>
<feature type="compositionally biased region" description="Low complexity" evidence="1">
    <location>
        <begin position="131"/>
        <end position="141"/>
    </location>
</feature>
<feature type="transmembrane region" description="Helical" evidence="2">
    <location>
        <begin position="21"/>
        <end position="43"/>
    </location>
</feature>
<dbReference type="AlphaFoldDB" id="A0A198UQS8"/>
<evidence type="ECO:0000313" key="4">
    <source>
        <dbReference type="Proteomes" id="UP000078228"/>
    </source>
</evidence>
<keyword evidence="4" id="KW-1185">Reference proteome</keyword>
<evidence type="ECO:0000256" key="1">
    <source>
        <dbReference type="SAM" id="MobiDB-lite"/>
    </source>
</evidence>
<gene>
    <name evidence="3" type="ORF">AO384_0648</name>
</gene>
<feature type="region of interest" description="Disordered" evidence="1">
    <location>
        <begin position="84"/>
        <end position="163"/>
    </location>
</feature>
<accession>A0A198UQS8</accession>
<evidence type="ECO:0000313" key="3">
    <source>
        <dbReference type="EMBL" id="OAU97612.1"/>
    </source>
</evidence>
<protein>
    <submittedName>
        <fullName evidence="3">Uncharacterized protein</fullName>
    </submittedName>
</protein>